<dbReference type="Proteomes" id="UP000054107">
    <property type="component" value="Unassembled WGS sequence"/>
</dbReference>
<organism evidence="1 2">
    <name type="scientific">Parasitella parasitica</name>
    <dbReference type="NCBI Taxonomy" id="35722"/>
    <lineage>
        <taxon>Eukaryota</taxon>
        <taxon>Fungi</taxon>
        <taxon>Fungi incertae sedis</taxon>
        <taxon>Mucoromycota</taxon>
        <taxon>Mucoromycotina</taxon>
        <taxon>Mucoromycetes</taxon>
        <taxon>Mucorales</taxon>
        <taxon>Mucorineae</taxon>
        <taxon>Mucoraceae</taxon>
        <taxon>Parasitella</taxon>
    </lineage>
</organism>
<keyword evidence="2" id="KW-1185">Reference proteome</keyword>
<protein>
    <submittedName>
        <fullName evidence="1">Uncharacterized protein</fullName>
    </submittedName>
</protein>
<reference evidence="1 2" key="1">
    <citation type="submission" date="2014-09" db="EMBL/GenBank/DDBJ databases">
        <authorList>
            <person name="Ellenberger Sabrina"/>
        </authorList>
    </citation>
    <scope>NUCLEOTIDE SEQUENCE [LARGE SCALE GENOMIC DNA]</scope>
    <source>
        <strain evidence="1 2">CBS 412.66</strain>
    </source>
</reference>
<name>A0A0B7N438_9FUNG</name>
<sequence>MALRSLDKLSDKPLLSHTIKEIEVISRDMMPPFPRKDYAPTVAKSSFILAIFALSNSKSRALQPANTNRTGTFAVSRKYFTEHATNPDHNMPYTVAEQAAGVNMVRKTKPNAMYPVSEQDLTDCAQIIMKILS</sequence>
<dbReference type="AlphaFoldDB" id="A0A0B7N438"/>
<evidence type="ECO:0000313" key="1">
    <source>
        <dbReference type="EMBL" id="CEP12167.1"/>
    </source>
</evidence>
<accession>A0A0B7N438</accession>
<evidence type="ECO:0000313" key="2">
    <source>
        <dbReference type="Proteomes" id="UP000054107"/>
    </source>
</evidence>
<gene>
    <name evidence="1" type="primary">PARPA_06100.1 scaffold 21287</name>
</gene>
<proteinExistence type="predicted"/>
<dbReference type="EMBL" id="LN727569">
    <property type="protein sequence ID" value="CEP12167.1"/>
    <property type="molecule type" value="Genomic_DNA"/>
</dbReference>